<accession>A0ABN7X0C6</accession>
<reference evidence="2 3" key="1">
    <citation type="submission" date="2021-06" db="EMBL/GenBank/DDBJ databases">
        <authorList>
            <person name="Kallberg Y."/>
            <person name="Tangrot J."/>
            <person name="Rosling A."/>
        </authorList>
    </citation>
    <scope>NUCLEOTIDE SEQUENCE [LARGE SCALE GENOMIC DNA]</scope>
    <source>
        <strain evidence="2 3">120-4 pot B 10/14</strain>
    </source>
</reference>
<comment type="caution">
    <text evidence="2">The sequence shown here is derived from an EMBL/GenBank/DDBJ whole genome shotgun (WGS) entry which is preliminary data.</text>
</comment>
<name>A0ABN7X0C6_GIGMA</name>
<feature type="compositionally biased region" description="Basic and acidic residues" evidence="1">
    <location>
        <begin position="39"/>
        <end position="57"/>
    </location>
</feature>
<proteinExistence type="predicted"/>
<feature type="non-terminal residue" evidence="2">
    <location>
        <position position="1"/>
    </location>
</feature>
<protein>
    <submittedName>
        <fullName evidence="2">7944_t:CDS:1</fullName>
    </submittedName>
</protein>
<dbReference type="EMBL" id="CAJVQB010076839">
    <property type="protein sequence ID" value="CAG8844702.1"/>
    <property type="molecule type" value="Genomic_DNA"/>
</dbReference>
<sequence length="82" mass="9531">YNKEIIFTEVSFLPQEADLLQVPNPKTIHATPAILATFHPREADPKGKKEDDTHDMETCPQRIIVLRQRTTRIKFKDSNEEQ</sequence>
<evidence type="ECO:0000313" key="2">
    <source>
        <dbReference type="EMBL" id="CAG8844702.1"/>
    </source>
</evidence>
<dbReference type="Proteomes" id="UP000789901">
    <property type="component" value="Unassembled WGS sequence"/>
</dbReference>
<evidence type="ECO:0000313" key="3">
    <source>
        <dbReference type="Proteomes" id="UP000789901"/>
    </source>
</evidence>
<organism evidence="2 3">
    <name type="scientific">Gigaspora margarita</name>
    <dbReference type="NCBI Taxonomy" id="4874"/>
    <lineage>
        <taxon>Eukaryota</taxon>
        <taxon>Fungi</taxon>
        <taxon>Fungi incertae sedis</taxon>
        <taxon>Mucoromycota</taxon>
        <taxon>Glomeromycotina</taxon>
        <taxon>Glomeromycetes</taxon>
        <taxon>Diversisporales</taxon>
        <taxon>Gigasporaceae</taxon>
        <taxon>Gigaspora</taxon>
    </lineage>
</organism>
<gene>
    <name evidence="2" type="ORF">GMARGA_LOCUS37248</name>
</gene>
<keyword evidence="3" id="KW-1185">Reference proteome</keyword>
<evidence type="ECO:0000256" key="1">
    <source>
        <dbReference type="SAM" id="MobiDB-lite"/>
    </source>
</evidence>
<feature type="region of interest" description="Disordered" evidence="1">
    <location>
        <begin position="38"/>
        <end position="59"/>
    </location>
</feature>